<dbReference type="RefSeq" id="XP_016241838.1">
    <property type="nucleotide sequence ID" value="XM_016376562.1"/>
</dbReference>
<sequence>MHFAKVLVFSFIGAALAIPSPFEAPKPRIITRDVLKLEKRDFDPTVISERPHPNNPLMYESDNGPVCCESDWCGALCR</sequence>
<proteinExistence type="predicted"/>
<dbReference type="AlphaFoldDB" id="A0A0D2AA42"/>
<gene>
    <name evidence="2" type="ORF">PV08_02202</name>
</gene>
<keyword evidence="3" id="KW-1185">Reference proteome</keyword>
<evidence type="ECO:0000256" key="1">
    <source>
        <dbReference type="SAM" id="SignalP"/>
    </source>
</evidence>
<evidence type="ECO:0000313" key="3">
    <source>
        <dbReference type="Proteomes" id="UP000053328"/>
    </source>
</evidence>
<dbReference type="VEuPathDB" id="FungiDB:PV08_02202"/>
<accession>A0A0D2AA42</accession>
<dbReference type="Proteomes" id="UP000053328">
    <property type="component" value="Unassembled WGS sequence"/>
</dbReference>
<keyword evidence="1" id="KW-0732">Signal</keyword>
<evidence type="ECO:0000313" key="2">
    <source>
        <dbReference type="EMBL" id="KIW21622.1"/>
    </source>
</evidence>
<dbReference type="HOGENOM" id="CLU_2622054_0_0_1"/>
<dbReference type="EMBL" id="KN847492">
    <property type="protein sequence ID" value="KIW21622.1"/>
    <property type="molecule type" value="Genomic_DNA"/>
</dbReference>
<name>A0A0D2AA42_9EURO</name>
<feature type="chain" id="PRO_5002248616" evidence="1">
    <location>
        <begin position="18"/>
        <end position="78"/>
    </location>
</feature>
<organism evidence="2 3">
    <name type="scientific">Exophiala spinifera</name>
    <dbReference type="NCBI Taxonomy" id="91928"/>
    <lineage>
        <taxon>Eukaryota</taxon>
        <taxon>Fungi</taxon>
        <taxon>Dikarya</taxon>
        <taxon>Ascomycota</taxon>
        <taxon>Pezizomycotina</taxon>
        <taxon>Eurotiomycetes</taxon>
        <taxon>Chaetothyriomycetidae</taxon>
        <taxon>Chaetothyriales</taxon>
        <taxon>Herpotrichiellaceae</taxon>
        <taxon>Exophiala</taxon>
    </lineage>
</organism>
<feature type="signal peptide" evidence="1">
    <location>
        <begin position="1"/>
        <end position="17"/>
    </location>
</feature>
<dbReference type="GeneID" id="27329285"/>
<protein>
    <submittedName>
        <fullName evidence="2">Uncharacterized protein</fullName>
    </submittedName>
</protein>
<reference evidence="2 3" key="1">
    <citation type="submission" date="2015-01" db="EMBL/GenBank/DDBJ databases">
        <title>The Genome Sequence of Exophiala spinifera CBS89968.</title>
        <authorList>
            <consortium name="The Broad Institute Genomics Platform"/>
            <person name="Cuomo C."/>
            <person name="de Hoog S."/>
            <person name="Gorbushina A."/>
            <person name="Stielow B."/>
            <person name="Teixiera M."/>
            <person name="Abouelleil A."/>
            <person name="Chapman S.B."/>
            <person name="Priest M."/>
            <person name="Young S.K."/>
            <person name="Wortman J."/>
            <person name="Nusbaum C."/>
            <person name="Birren B."/>
        </authorList>
    </citation>
    <scope>NUCLEOTIDE SEQUENCE [LARGE SCALE GENOMIC DNA]</scope>
    <source>
        <strain evidence="2 3">CBS 89968</strain>
    </source>
</reference>